<dbReference type="Proteomes" id="UP000029998">
    <property type="component" value="Unassembled WGS sequence"/>
</dbReference>
<dbReference type="InterPro" id="IPR018655">
    <property type="entry name" value="DUF2086"/>
</dbReference>
<evidence type="ECO:0000256" key="1">
    <source>
        <dbReference type="RuleBase" id="RU003682"/>
    </source>
</evidence>
<keyword evidence="1" id="KW-0479">Metal-binding</keyword>
<reference evidence="3 4" key="1">
    <citation type="submission" date="2013-08" db="EMBL/GenBank/DDBJ databases">
        <title>Genome sequencing of Lysobacter.</title>
        <authorList>
            <person name="Zhang S."/>
            <person name="Wang G."/>
        </authorList>
    </citation>
    <scope>NUCLEOTIDE SEQUENCE [LARGE SCALE GENOMIC DNA]</scope>
    <source>
        <strain evidence="3 4">GH1-9</strain>
    </source>
</reference>
<organism evidence="3 4">
    <name type="scientific">Lysobacter daejeonensis GH1-9</name>
    <dbReference type="NCBI Taxonomy" id="1385517"/>
    <lineage>
        <taxon>Bacteria</taxon>
        <taxon>Pseudomonadati</taxon>
        <taxon>Pseudomonadota</taxon>
        <taxon>Gammaproteobacteria</taxon>
        <taxon>Lysobacterales</taxon>
        <taxon>Lysobacteraceae</taxon>
        <taxon>Aerolutibacter</taxon>
    </lineage>
</organism>
<dbReference type="InterPro" id="IPR005123">
    <property type="entry name" value="Oxoglu/Fe-dep_dioxygenase_dom"/>
</dbReference>
<dbReference type="eggNOG" id="COG3826">
    <property type="taxonomic scope" value="Bacteria"/>
</dbReference>
<dbReference type="Pfam" id="PF09859">
    <property type="entry name" value="Oxygenase-NA"/>
    <property type="match status" value="1"/>
</dbReference>
<evidence type="ECO:0000259" key="2">
    <source>
        <dbReference type="PROSITE" id="PS51471"/>
    </source>
</evidence>
<gene>
    <name evidence="3" type="ORF">N800_08455</name>
</gene>
<keyword evidence="1" id="KW-0560">Oxidoreductase</keyword>
<dbReference type="RefSeq" id="WP_052107785.1">
    <property type="nucleotide sequence ID" value="NZ_AVPU01000001.1"/>
</dbReference>
<keyword evidence="1" id="KW-0408">Iron</keyword>
<sequence>MSSQSEHVPVGEVGASIATRLAAVDWALVEAELNGAGWASLGQVLTPAECSSLRDTYGCPVFRSTISMQRHGFGRGEYKYFSYPLPAIVAGLRSQLYAHLAAPAKRWQDKLGIEGVIPDSHDAYLEMCKAAGQSRPTPLLLRYAQGDYNCLHQDLYGEVHFPFQVVILLSEPGCDFEGGEFVLTEQRPRVQSRAHVVPLKAGEAAVFAVRNRPALGTRGTYRVTLRHGVSAVLRGSRYALGVILHDAA</sequence>
<evidence type="ECO:0000313" key="4">
    <source>
        <dbReference type="Proteomes" id="UP000029998"/>
    </source>
</evidence>
<dbReference type="OrthoDB" id="9781972at2"/>
<dbReference type="EMBL" id="AVPU01000001">
    <property type="protein sequence ID" value="KGM56232.1"/>
    <property type="molecule type" value="Genomic_DNA"/>
</dbReference>
<keyword evidence="4" id="KW-1185">Reference proteome</keyword>
<comment type="caution">
    <text evidence="3">The sequence shown here is derived from an EMBL/GenBank/DDBJ whole genome shotgun (WGS) entry which is preliminary data.</text>
</comment>
<dbReference type="PROSITE" id="PS51471">
    <property type="entry name" value="FE2OG_OXY"/>
    <property type="match status" value="1"/>
</dbReference>
<dbReference type="GO" id="GO:0016491">
    <property type="term" value="F:oxidoreductase activity"/>
    <property type="evidence" value="ECO:0007669"/>
    <property type="project" value="UniProtKB-KW"/>
</dbReference>
<proteinExistence type="inferred from homology"/>
<accession>A0A0A0F4B4</accession>
<dbReference type="AlphaFoldDB" id="A0A0A0F4B4"/>
<evidence type="ECO:0000313" key="3">
    <source>
        <dbReference type="EMBL" id="KGM56232.1"/>
    </source>
</evidence>
<dbReference type="GO" id="GO:0046872">
    <property type="term" value="F:metal ion binding"/>
    <property type="evidence" value="ECO:0007669"/>
    <property type="project" value="UniProtKB-KW"/>
</dbReference>
<feature type="domain" description="Fe2OG dioxygenase" evidence="2">
    <location>
        <begin position="134"/>
        <end position="247"/>
    </location>
</feature>
<name>A0A0A0F4B4_9GAMM</name>
<protein>
    <submittedName>
        <fullName evidence="3">Proline hydroxylase</fullName>
    </submittedName>
</protein>
<comment type="similarity">
    <text evidence="1">Belongs to the iron/ascorbate-dependent oxidoreductase family.</text>
</comment>
<dbReference type="STRING" id="1385517.N800_08455"/>
<dbReference type="Gene3D" id="2.60.120.620">
    <property type="entry name" value="q2cbj1_9rhob like domain"/>
    <property type="match status" value="1"/>
</dbReference>